<dbReference type="EC" id="3.1.1.-" evidence="6"/>
<dbReference type="WBParaSite" id="SPAL_0001171500.1">
    <property type="protein sequence ID" value="SPAL_0001171500.1"/>
    <property type="gene ID" value="SPAL_0001171500"/>
</dbReference>
<dbReference type="InterPro" id="IPR019826">
    <property type="entry name" value="Carboxylesterase_B_AS"/>
</dbReference>
<dbReference type="SUPFAM" id="SSF53474">
    <property type="entry name" value="alpha/beta-Hydrolases"/>
    <property type="match status" value="1"/>
</dbReference>
<dbReference type="ESTHER" id="strea-a0a0n5c137">
    <property type="family name" value="Cholinesterase-like"/>
</dbReference>
<dbReference type="PRINTS" id="PR00878">
    <property type="entry name" value="CHOLNESTRASE"/>
</dbReference>
<name>A0A0N5C137_STREA</name>
<feature type="signal peptide" evidence="6">
    <location>
        <begin position="1"/>
        <end position="25"/>
    </location>
</feature>
<feature type="chain" id="PRO_5005733457" description="Carboxylic ester hydrolase" evidence="6">
    <location>
        <begin position="26"/>
        <end position="580"/>
    </location>
</feature>
<feature type="active site" description="Charge relay system" evidence="5">
    <location>
        <position position="347"/>
    </location>
</feature>
<dbReference type="GO" id="GO:0003990">
    <property type="term" value="F:acetylcholinesterase activity"/>
    <property type="evidence" value="ECO:0007669"/>
    <property type="project" value="TreeGrafter"/>
</dbReference>
<dbReference type="GO" id="GO:0019695">
    <property type="term" value="P:choline metabolic process"/>
    <property type="evidence" value="ECO:0007669"/>
    <property type="project" value="TreeGrafter"/>
</dbReference>
<keyword evidence="4" id="KW-1015">Disulfide bond</keyword>
<feature type="active site" description="Acyl-ester intermediate" evidence="5">
    <location>
        <position position="218"/>
    </location>
</feature>
<evidence type="ECO:0000256" key="2">
    <source>
        <dbReference type="ARBA" id="ARBA00022487"/>
    </source>
</evidence>
<dbReference type="InterPro" id="IPR002018">
    <property type="entry name" value="CarbesteraseB"/>
</dbReference>
<sequence>MFKIPYFRLSFLLLIFSTFETYLSAKVVEAPVGFIRGRDLEFSDGKVLEYLGVPFAYPPIGEYRFKAPVELLKPAWNGIRDASIPATSCMQYIKNINFSGYDDLNPKNLISEDCLELNMWVPEKHSGNVIVFIFGGSYNFGSPSLDIYNGSILALKSESIIVNLNYRLGIFGFGYLGENSQVKGNMGFLDQQVGLKWVHDNIAAFGGDPSKVTLFGESAGAASVTAHLLSEGSHPYFSKVIVSSGVISNLWATVTEEIAKENTISVSKLLGCKGDDSEVLQCLQKVDATTLLLTSLSVSHPKQLPLHIPFFPIDKDTVFFKGSVGEKLKNWDIKSDADMLIGRTADEATYFMPLLLEKYGCKFDPSKKVNSIVNQCLLDDRIFAGVIQMISNMTGFNESEMMSLYSAYYNVKIKKTRGKVARLLADFLFDCTVATFAQNYHDKTKRKVYFYEYKKRSPINPWPKWMGAMHGWELEHIFGYPFRYPGKYQEKELEDEKEFSGKLIEYIKNFVASGNPDAKWKQFEGEISKAMVISQSISNPEYDKHVSARPKTCKGLDMVFSEFAGRKIREYMESLKPKNN</sequence>
<protein>
    <recommendedName>
        <fullName evidence="6">Carboxylic ester hydrolase</fullName>
        <ecNumber evidence="6">3.1.1.-</ecNumber>
    </recommendedName>
</protein>
<evidence type="ECO:0000259" key="7">
    <source>
        <dbReference type="Pfam" id="PF00135"/>
    </source>
</evidence>
<evidence type="ECO:0000256" key="3">
    <source>
        <dbReference type="ARBA" id="ARBA00022801"/>
    </source>
</evidence>
<dbReference type="PANTHER" id="PTHR43918">
    <property type="entry name" value="ACETYLCHOLINESTERASE"/>
    <property type="match status" value="1"/>
</dbReference>
<dbReference type="GO" id="GO:0005886">
    <property type="term" value="C:plasma membrane"/>
    <property type="evidence" value="ECO:0007669"/>
    <property type="project" value="TreeGrafter"/>
</dbReference>
<dbReference type="PANTHER" id="PTHR43918:SF15">
    <property type="entry name" value="CARBOXYLIC ESTER HYDROLASE"/>
    <property type="match status" value="1"/>
</dbReference>
<accession>A0A0N5C137</accession>
<feature type="domain" description="Carboxylesterase type B" evidence="7">
    <location>
        <begin position="25"/>
        <end position="537"/>
    </location>
</feature>
<dbReference type="GO" id="GO:0006581">
    <property type="term" value="P:acetylcholine catabolic process"/>
    <property type="evidence" value="ECO:0007669"/>
    <property type="project" value="TreeGrafter"/>
</dbReference>
<dbReference type="STRING" id="174720.A0A0N5C137"/>
<comment type="similarity">
    <text evidence="1 6">Belongs to the type-B carboxylesterase/lipase family.</text>
</comment>
<evidence type="ECO:0000256" key="6">
    <source>
        <dbReference type="RuleBase" id="RU361235"/>
    </source>
</evidence>
<evidence type="ECO:0000313" key="8">
    <source>
        <dbReference type="Proteomes" id="UP000046392"/>
    </source>
</evidence>
<reference evidence="9" key="1">
    <citation type="submission" date="2017-02" db="UniProtKB">
        <authorList>
            <consortium name="WormBaseParasite"/>
        </authorList>
    </citation>
    <scope>IDENTIFICATION</scope>
</reference>
<organism evidence="8 9">
    <name type="scientific">Strongyloides papillosus</name>
    <name type="common">Intestinal threadworm</name>
    <dbReference type="NCBI Taxonomy" id="174720"/>
    <lineage>
        <taxon>Eukaryota</taxon>
        <taxon>Metazoa</taxon>
        <taxon>Ecdysozoa</taxon>
        <taxon>Nematoda</taxon>
        <taxon>Chromadorea</taxon>
        <taxon>Rhabditida</taxon>
        <taxon>Tylenchina</taxon>
        <taxon>Panagrolaimomorpha</taxon>
        <taxon>Strongyloidoidea</taxon>
        <taxon>Strongyloididae</taxon>
        <taxon>Strongyloides</taxon>
    </lineage>
</organism>
<keyword evidence="3 6" id="KW-0378">Hydrolase</keyword>
<evidence type="ECO:0000256" key="5">
    <source>
        <dbReference type="PIRSR" id="PIRSR600997-1"/>
    </source>
</evidence>
<evidence type="ECO:0000313" key="9">
    <source>
        <dbReference type="WBParaSite" id="SPAL_0001171500.1"/>
    </source>
</evidence>
<keyword evidence="8" id="KW-1185">Reference proteome</keyword>
<evidence type="ECO:0000256" key="1">
    <source>
        <dbReference type="ARBA" id="ARBA00005964"/>
    </source>
</evidence>
<dbReference type="InterPro" id="IPR029058">
    <property type="entry name" value="AB_hydrolase_fold"/>
</dbReference>
<keyword evidence="6" id="KW-0732">Signal</keyword>
<dbReference type="PROSITE" id="PS00122">
    <property type="entry name" value="CARBOXYLESTERASE_B_1"/>
    <property type="match status" value="1"/>
</dbReference>
<dbReference type="Gene3D" id="3.40.50.1820">
    <property type="entry name" value="alpha/beta hydrolase"/>
    <property type="match status" value="1"/>
</dbReference>
<dbReference type="AlphaFoldDB" id="A0A0N5C137"/>
<evidence type="ECO:0000256" key="4">
    <source>
        <dbReference type="ARBA" id="ARBA00023157"/>
    </source>
</evidence>
<dbReference type="InterPro" id="IPR050654">
    <property type="entry name" value="AChE-related_enzymes"/>
</dbReference>
<dbReference type="InterPro" id="IPR000997">
    <property type="entry name" value="Cholinesterase"/>
</dbReference>
<feature type="active site" description="Charge relay system" evidence="5">
    <location>
        <position position="470"/>
    </location>
</feature>
<dbReference type="Proteomes" id="UP000046392">
    <property type="component" value="Unplaced"/>
</dbReference>
<dbReference type="Pfam" id="PF00135">
    <property type="entry name" value="COesterase"/>
    <property type="match status" value="1"/>
</dbReference>
<dbReference type="GO" id="GO:0005615">
    <property type="term" value="C:extracellular space"/>
    <property type="evidence" value="ECO:0007669"/>
    <property type="project" value="TreeGrafter"/>
</dbReference>
<keyword evidence="2" id="KW-0719">Serine esterase</keyword>
<proteinExistence type="inferred from homology"/>